<dbReference type="Gene3D" id="3.40.50.300">
    <property type="entry name" value="P-loop containing nucleotide triphosphate hydrolases"/>
    <property type="match status" value="1"/>
</dbReference>
<dbReference type="RefSeq" id="WP_096352993.1">
    <property type="nucleotide sequence ID" value="NZ_AP014946.1"/>
</dbReference>
<dbReference type="SMART" id="SM00382">
    <property type="entry name" value="AAA"/>
    <property type="match status" value="1"/>
</dbReference>
<protein>
    <submittedName>
        <fullName evidence="13">Vitamin B12 transport ATP-binding protein BacA</fullName>
    </submittedName>
</protein>
<dbReference type="GO" id="GO:0005524">
    <property type="term" value="F:ATP binding"/>
    <property type="evidence" value="ECO:0007669"/>
    <property type="project" value="UniProtKB-KW"/>
</dbReference>
<dbReference type="CDD" id="cd03223">
    <property type="entry name" value="ABCD_peroxisomal_ALDP"/>
    <property type="match status" value="1"/>
</dbReference>
<dbReference type="InterPro" id="IPR017871">
    <property type="entry name" value="ABC_transporter-like_CS"/>
</dbReference>
<gene>
    <name evidence="13" type="primary">bacA_1</name>
    <name evidence="13" type="ORF">GJW-30_1_01216</name>
</gene>
<dbReference type="EMBL" id="AP014946">
    <property type="protein sequence ID" value="BAT58689.1"/>
    <property type="molecule type" value="Genomic_DNA"/>
</dbReference>
<feature type="transmembrane region" description="Helical" evidence="10">
    <location>
        <begin position="89"/>
        <end position="107"/>
    </location>
</feature>
<dbReference type="InterPro" id="IPR036640">
    <property type="entry name" value="ABC1_TM_sf"/>
</dbReference>
<feature type="transmembrane region" description="Helical" evidence="10">
    <location>
        <begin position="149"/>
        <end position="167"/>
    </location>
</feature>
<dbReference type="GO" id="GO:0140359">
    <property type="term" value="F:ABC-type transporter activity"/>
    <property type="evidence" value="ECO:0007669"/>
    <property type="project" value="InterPro"/>
</dbReference>
<keyword evidence="6 13" id="KW-0067">ATP-binding</keyword>
<dbReference type="KEGG" id="vgo:GJW-30_1_01216"/>
<dbReference type="Pfam" id="PF06472">
    <property type="entry name" value="ABC_membrane_2"/>
    <property type="match status" value="1"/>
</dbReference>
<dbReference type="PANTHER" id="PTHR11384">
    <property type="entry name" value="ATP-BINDING CASSETTE, SUB-FAMILY D MEMBER"/>
    <property type="match status" value="1"/>
</dbReference>
<evidence type="ECO:0000256" key="6">
    <source>
        <dbReference type="ARBA" id="ARBA00022840"/>
    </source>
</evidence>
<feature type="transmembrane region" description="Helical" evidence="10">
    <location>
        <begin position="187"/>
        <end position="211"/>
    </location>
</feature>
<evidence type="ECO:0000256" key="7">
    <source>
        <dbReference type="ARBA" id="ARBA00022989"/>
    </source>
</evidence>
<dbReference type="SUPFAM" id="SSF90123">
    <property type="entry name" value="ABC transporter transmembrane region"/>
    <property type="match status" value="1"/>
</dbReference>
<feature type="transmembrane region" description="Helical" evidence="10">
    <location>
        <begin position="54"/>
        <end position="77"/>
    </location>
</feature>
<accession>A0A0S3PRW9</accession>
<evidence type="ECO:0000256" key="8">
    <source>
        <dbReference type="ARBA" id="ARBA00023136"/>
    </source>
</evidence>
<feature type="transmembrane region" description="Helical" evidence="10">
    <location>
        <begin position="272"/>
        <end position="290"/>
    </location>
</feature>
<comment type="function">
    <text evidence="9">Involved in beta-(1--&gt;2)glucan export. Transmembrane domains (TMD) form a pore in the inner membrane and the ATP-binding domain (NBD) is responsible for energy generation.</text>
</comment>
<dbReference type="PANTHER" id="PTHR11384:SF59">
    <property type="entry name" value="LYSOSOMAL COBALAMIN TRANSPORTER ABCD4"/>
    <property type="match status" value="1"/>
</dbReference>
<keyword evidence="7 10" id="KW-1133">Transmembrane helix</keyword>
<evidence type="ECO:0000259" key="11">
    <source>
        <dbReference type="PROSITE" id="PS50893"/>
    </source>
</evidence>
<evidence type="ECO:0000256" key="5">
    <source>
        <dbReference type="ARBA" id="ARBA00022741"/>
    </source>
</evidence>
<proteinExistence type="inferred from homology"/>
<sequence>MVTFSSLIAAFSVFLIGHSLSTQTGLPLYVGASGLILAVIVFLAMRISSFLRIFIAMYGLGFLFLATLGLAGSVGILPESIAALLPPTFMASAAVVFAAVVYGVSFLTPIRHVTAIADPYFDTKDPSTKNAEIPFTWLGRGEAQVGKRLVGLLVAINFLQVALQVRLNLFSRDLFNALGDKNAEAFWFQLLWVFVPIAAIWISLAVYELFVDQCVKLRWRRWLTERIYGRWLDGDTHYRLSFAGEATDNPDQRIQTDVSNFIIVTMRLTINLLQQAALLVSFIVILWQLSRDFVFPGLGIEIPGLLVWAVLAYAVIGTWLTHVIGKPLIGLNFSRERVEADFRFSLARLREYPEQIALLKGEAAERARLDRTFGAIIGNTLQILSRNMKLTTFTAGYGQAQVVFPYLLGAPSYFLGKITLGAFQQTAGAFSRVADALNFFIDQYRTIAEYKATLDRLTTFNGALASVEDSRHQREIELQTSASGGIEVDDLQLGIPTGRTIVSADGFRLKPGEATLIGGPSGCGKTTLFRALAGIWPFAKGTIKLPKNARVMLLPQKPYIPLGTLTGAIAYPAHDHTYTPEQIRDVLTAVGLGRLIEDIERPDNWSQRLSGGEQQRLAMARALLEKPDWLLLDEATSALDEQSQADIYRTVLAALPNTTVISIGHRASLVNFHKRHVQMQKREDGLFHPTEAAGARA</sequence>
<dbReference type="SUPFAM" id="SSF52540">
    <property type="entry name" value="P-loop containing nucleoside triphosphate hydrolases"/>
    <property type="match status" value="1"/>
</dbReference>
<keyword evidence="3" id="KW-0813">Transport</keyword>
<evidence type="ECO:0000313" key="13">
    <source>
        <dbReference type="EMBL" id="BAT58689.1"/>
    </source>
</evidence>
<dbReference type="Pfam" id="PF00005">
    <property type="entry name" value="ABC_tran"/>
    <property type="match status" value="1"/>
</dbReference>
<feature type="transmembrane region" description="Helical" evidence="10">
    <location>
        <begin position="29"/>
        <end position="47"/>
    </location>
</feature>
<keyword evidence="5" id="KW-0547">Nucleotide-binding</keyword>
<evidence type="ECO:0000259" key="12">
    <source>
        <dbReference type="PROSITE" id="PS50929"/>
    </source>
</evidence>
<dbReference type="InterPro" id="IPR011527">
    <property type="entry name" value="ABC1_TM_dom"/>
</dbReference>
<dbReference type="PROSITE" id="PS50929">
    <property type="entry name" value="ABC_TM1F"/>
    <property type="match status" value="1"/>
</dbReference>
<evidence type="ECO:0000256" key="3">
    <source>
        <dbReference type="ARBA" id="ARBA00022448"/>
    </source>
</evidence>
<dbReference type="AlphaFoldDB" id="A0A0S3PRW9"/>
<keyword evidence="14" id="KW-1185">Reference proteome</keyword>
<dbReference type="InterPro" id="IPR027417">
    <property type="entry name" value="P-loop_NTPase"/>
</dbReference>
<feature type="transmembrane region" description="Helical" evidence="10">
    <location>
        <begin position="302"/>
        <end position="325"/>
    </location>
</feature>
<evidence type="ECO:0000256" key="1">
    <source>
        <dbReference type="ARBA" id="ARBA00004651"/>
    </source>
</evidence>
<evidence type="ECO:0000256" key="9">
    <source>
        <dbReference type="ARBA" id="ARBA00024722"/>
    </source>
</evidence>
<dbReference type="GO" id="GO:0005886">
    <property type="term" value="C:plasma membrane"/>
    <property type="evidence" value="ECO:0007669"/>
    <property type="project" value="UniProtKB-SubCell"/>
</dbReference>
<dbReference type="PROSITE" id="PS00211">
    <property type="entry name" value="ABC_TRANSPORTER_1"/>
    <property type="match status" value="1"/>
</dbReference>
<name>A0A0S3PRW9_9BRAD</name>
<dbReference type="OrthoDB" id="9810134at2"/>
<dbReference type="GO" id="GO:0016887">
    <property type="term" value="F:ATP hydrolysis activity"/>
    <property type="evidence" value="ECO:0007669"/>
    <property type="project" value="InterPro"/>
</dbReference>
<comment type="similarity">
    <text evidence="2">Belongs to the ABC transporter superfamily.</text>
</comment>
<dbReference type="InterPro" id="IPR003439">
    <property type="entry name" value="ABC_transporter-like_ATP-bd"/>
</dbReference>
<dbReference type="Proteomes" id="UP000236884">
    <property type="component" value="Chromosome"/>
</dbReference>
<comment type="subcellular location">
    <subcellularLocation>
        <location evidence="1">Cell membrane</location>
        <topology evidence="1">Multi-pass membrane protein</topology>
    </subcellularLocation>
</comment>
<dbReference type="Gene3D" id="1.20.1560.10">
    <property type="entry name" value="ABC transporter type 1, transmembrane domain"/>
    <property type="match status" value="1"/>
</dbReference>
<dbReference type="InterPro" id="IPR050835">
    <property type="entry name" value="ABC_transporter_sub-D"/>
</dbReference>
<keyword evidence="4 10" id="KW-0812">Transmembrane</keyword>
<dbReference type="PROSITE" id="PS50893">
    <property type="entry name" value="ABC_TRANSPORTER_2"/>
    <property type="match status" value="1"/>
</dbReference>
<evidence type="ECO:0000313" key="14">
    <source>
        <dbReference type="Proteomes" id="UP000236884"/>
    </source>
</evidence>
<dbReference type="InterPro" id="IPR003593">
    <property type="entry name" value="AAA+_ATPase"/>
</dbReference>
<evidence type="ECO:0000256" key="4">
    <source>
        <dbReference type="ARBA" id="ARBA00022692"/>
    </source>
</evidence>
<organism evidence="13 14">
    <name type="scientific">Variibacter gotjawalensis</name>
    <dbReference type="NCBI Taxonomy" id="1333996"/>
    <lineage>
        <taxon>Bacteria</taxon>
        <taxon>Pseudomonadati</taxon>
        <taxon>Pseudomonadota</taxon>
        <taxon>Alphaproteobacteria</taxon>
        <taxon>Hyphomicrobiales</taxon>
        <taxon>Nitrobacteraceae</taxon>
        <taxon>Variibacter</taxon>
    </lineage>
</organism>
<reference evidence="13 14" key="1">
    <citation type="submission" date="2015-08" db="EMBL/GenBank/DDBJ databases">
        <title>Investigation of the bacterial diversity of lava forest soil.</title>
        <authorList>
            <person name="Lee J.S."/>
        </authorList>
    </citation>
    <scope>NUCLEOTIDE SEQUENCE [LARGE SCALE GENOMIC DNA]</scope>
    <source>
        <strain evidence="13 14">GJW-30</strain>
    </source>
</reference>
<evidence type="ECO:0000256" key="2">
    <source>
        <dbReference type="ARBA" id="ARBA00005417"/>
    </source>
</evidence>
<evidence type="ECO:0000256" key="10">
    <source>
        <dbReference type="SAM" id="Phobius"/>
    </source>
</evidence>
<feature type="domain" description="ABC transporter" evidence="11">
    <location>
        <begin position="486"/>
        <end position="692"/>
    </location>
</feature>
<keyword evidence="8 10" id="KW-0472">Membrane</keyword>
<feature type="domain" description="ABC transmembrane type-1" evidence="12">
    <location>
        <begin position="152"/>
        <end position="449"/>
    </location>
</feature>